<sequence>MSQFFTRYTELGETYLVPQQPYQFEQAQLLLTNQPLLTELGFEIDQQALRDYLAGVSQVGRIQPVAMAYCGHQFGHFNPQLGDGRAHLIASIAAADGLNYDMHLKGSGATVFSRGGDGLCALGPAIREYIMSHAMQALGVPTTHCLAVLSTGQQVMRQTPEPGAVVCRIARSHIRVGTFQLMAMNKDVSAMSKLVELCIREYYSDITSSGEARIFDFFTQVCQRQCELILKWMQVGFIHGVMNTDNTLINGETIDYGPCAMMESFSFDTVFSSIDRQGRYAFGQQPNIASWNCGRLAESLMVLIEDKDAALECFSSILSQFAESFNEGYQVMWSKKLGIGTWEDSDQALLSELLSLMQQNKLDYTNTFAALTNALHASPLPTYPLPEVLAGWVSKWRKRISGHSAAEALALMQSVNPAIIPRNDLVERFIAQFNEGTQSDEFTDWLTALKTPYTYQAYPVQWTATMAHEQAYQTFCGT</sequence>
<keyword evidence="6 8" id="KW-0067">ATP-binding</keyword>
<dbReference type="Pfam" id="PF02696">
    <property type="entry name" value="SelO"/>
    <property type="match status" value="1"/>
</dbReference>
<comment type="catalytic activity">
    <reaction evidence="8">
        <text>L-seryl-[protein] + ATP = 3-O-(5'-adenylyl)-L-seryl-[protein] + diphosphate</text>
        <dbReference type="Rhea" id="RHEA:58120"/>
        <dbReference type="Rhea" id="RHEA-COMP:9863"/>
        <dbReference type="Rhea" id="RHEA-COMP:15073"/>
        <dbReference type="ChEBI" id="CHEBI:29999"/>
        <dbReference type="ChEBI" id="CHEBI:30616"/>
        <dbReference type="ChEBI" id="CHEBI:33019"/>
        <dbReference type="ChEBI" id="CHEBI:142516"/>
        <dbReference type="EC" id="2.7.7.108"/>
    </reaction>
</comment>
<evidence type="ECO:0000256" key="8">
    <source>
        <dbReference type="HAMAP-Rule" id="MF_00692"/>
    </source>
</evidence>
<feature type="binding site" evidence="8">
    <location>
        <position position="118"/>
    </location>
    <ligand>
        <name>ATP</name>
        <dbReference type="ChEBI" id="CHEBI:30616"/>
    </ligand>
</feature>
<dbReference type="GO" id="GO:0000287">
    <property type="term" value="F:magnesium ion binding"/>
    <property type="evidence" value="ECO:0007669"/>
    <property type="project" value="UniProtKB-UniRule"/>
</dbReference>
<feature type="binding site" evidence="8">
    <location>
        <position position="246"/>
    </location>
    <ligand>
        <name>Mg(2+)</name>
        <dbReference type="ChEBI" id="CHEBI:18420"/>
    </ligand>
</feature>
<name>A0A0U2X6U7_9GAMM</name>
<evidence type="ECO:0000313" key="10">
    <source>
        <dbReference type="Proteomes" id="UP000069015"/>
    </source>
</evidence>
<organism evidence="9 10">
    <name type="scientific">Pseudoalteromonas rubra</name>
    <dbReference type="NCBI Taxonomy" id="43658"/>
    <lineage>
        <taxon>Bacteria</taxon>
        <taxon>Pseudomonadati</taxon>
        <taxon>Pseudomonadota</taxon>
        <taxon>Gammaproteobacteria</taxon>
        <taxon>Alteromonadales</taxon>
        <taxon>Pseudoalteromonadaceae</taxon>
        <taxon>Pseudoalteromonas</taxon>
    </lineage>
</organism>
<feature type="binding site" evidence="8">
    <location>
        <position position="168"/>
    </location>
    <ligand>
        <name>ATP</name>
        <dbReference type="ChEBI" id="CHEBI:30616"/>
    </ligand>
</feature>
<reference evidence="9 10" key="1">
    <citation type="submission" date="2015-12" db="EMBL/GenBank/DDBJ databases">
        <title>Complete genome sequence of Pseudoalteromonas rubra SCSIO 6842, harboring a conjugative plasmid.</title>
        <authorList>
            <person name="Li B."/>
            <person name="Wang X."/>
        </authorList>
    </citation>
    <scope>NUCLEOTIDE SEQUENCE [LARGE SCALE GENOMIC DNA]</scope>
    <source>
        <strain evidence="9 10">SCSIO 6842</strain>
    </source>
</reference>
<dbReference type="GO" id="GO:0070733">
    <property type="term" value="F:AMPylase activity"/>
    <property type="evidence" value="ECO:0007669"/>
    <property type="project" value="UniProtKB-EC"/>
</dbReference>
<feature type="binding site" evidence="8">
    <location>
        <position position="82"/>
    </location>
    <ligand>
        <name>ATP</name>
        <dbReference type="ChEBI" id="CHEBI:30616"/>
    </ligand>
</feature>
<dbReference type="PANTHER" id="PTHR32057:SF14">
    <property type="entry name" value="PROTEIN ADENYLYLTRANSFERASE SELO, MITOCHONDRIAL"/>
    <property type="match status" value="1"/>
</dbReference>
<comment type="catalytic activity">
    <reaction evidence="8">
        <text>L-threonyl-[protein] + ATP = 3-O-(5'-adenylyl)-L-threonyl-[protein] + diphosphate</text>
        <dbReference type="Rhea" id="RHEA:54292"/>
        <dbReference type="Rhea" id="RHEA-COMP:11060"/>
        <dbReference type="Rhea" id="RHEA-COMP:13847"/>
        <dbReference type="ChEBI" id="CHEBI:30013"/>
        <dbReference type="ChEBI" id="CHEBI:30616"/>
        <dbReference type="ChEBI" id="CHEBI:33019"/>
        <dbReference type="ChEBI" id="CHEBI:138113"/>
        <dbReference type="EC" id="2.7.7.108"/>
    </reaction>
</comment>
<dbReference type="NCBIfam" id="NF000658">
    <property type="entry name" value="PRK00029.1"/>
    <property type="match status" value="1"/>
</dbReference>
<dbReference type="RefSeq" id="WP_058796875.1">
    <property type="nucleotide sequence ID" value="NZ_CP013611.1"/>
</dbReference>
<feature type="binding site" evidence="8">
    <location>
        <position position="175"/>
    </location>
    <ligand>
        <name>ATP</name>
        <dbReference type="ChEBI" id="CHEBI:30616"/>
    </ligand>
</feature>
<evidence type="ECO:0000256" key="5">
    <source>
        <dbReference type="ARBA" id="ARBA00022741"/>
    </source>
</evidence>
<feature type="binding site" evidence="8">
    <location>
        <position position="105"/>
    </location>
    <ligand>
        <name>ATP</name>
        <dbReference type="ChEBI" id="CHEBI:30616"/>
    </ligand>
</feature>
<comment type="catalytic activity">
    <reaction evidence="8">
        <text>L-tyrosyl-[protein] + ATP = O-(5'-adenylyl)-L-tyrosyl-[protein] + diphosphate</text>
        <dbReference type="Rhea" id="RHEA:54288"/>
        <dbReference type="Rhea" id="RHEA-COMP:10136"/>
        <dbReference type="Rhea" id="RHEA-COMP:13846"/>
        <dbReference type="ChEBI" id="CHEBI:30616"/>
        <dbReference type="ChEBI" id="CHEBI:33019"/>
        <dbReference type="ChEBI" id="CHEBI:46858"/>
        <dbReference type="ChEBI" id="CHEBI:83624"/>
        <dbReference type="EC" id="2.7.7.108"/>
    </reaction>
</comment>
<comment type="catalytic activity">
    <reaction evidence="8">
        <text>L-histidyl-[protein] + UTP = N(tele)-(5'-uridylyl)-L-histidyl-[protein] + diphosphate</text>
        <dbReference type="Rhea" id="RHEA:83891"/>
        <dbReference type="Rhea" id="RHEA-COMP:9745"/>
        <dbReference type="Rhea" id="RHEA-COMP:20239"/>
        <dbReference type="ChEBI" id="CHEBI:29979"/>
        <dbReference type="ChEBI" id="CHEBI:33019"/>
        <dbReference type="ChEBI" id="CHEBI:46398"/>
        <dbReference type="ChEBI" id="CHEBI:233474"/>
    </reaction>
</comment>
<keyword evidence="2 8" id="KW-0808">Transferase</keyword>
<evidence type="ECO:0000256" key="1">
    <source>
        <dbReference type="ARBA" id="ARBA00009747"/>
    </source>
</evidence>
<protein>
    <recommendedName>
        <fullName evidence="8">Protein nucleotidyltransferase YdiU</fullName>
        <ecNumber evidence="8">2.7.7.-</ecNumber>
    </recommendedName>
    <alternativeName>
        <fullName evidence="8">Protein adenylyltransferase YdiU</fullName>
        <ecNumber evidence="8">2.7.7.108</ecNumber>
    </alternativeName>
    <alternativeName>
        <fullName evidence="8">Protein uridylyltransferase YdiU</fullName>
        <ecNumber evidence="8">2.7.7.-</ecNumber>
    </alternativeName>
</protein>
<dbReference type="InterPro" id="IPR003846">
    <property type="entry name" value="SelO"/>
</dbReference>
<dbReference type="AlphaFoldDB" id="A0A0U2X6U7"/>
<dbReference type="KEGG" id="prr:AT705_12740"/>
<feature type="active site" description="Proton acceptor" evidence="8">
    <location>
        <position position="245"/>
    </location>
</feature>
<dbReference type="PANTHER" id="PTHR32057">
    <property type="entry name" value="PROTEIN ADENYLYLTRANSFERASE SELO, MITOCHONDRIAL"/>
    <property type="match status" value="1"/>
</dbReference>
<dbReference type="EMBL" id="CP013611">
    <property type="protein sequence ID" value="ALU43732.1"/>
    <property type="molecule type" value="Genomic_DNA"/>
</dbReference>
<comment type="function">
    <text evidence="8">Nucleotidyltransferase involved in the post-translational modification of proteins. It can catalyze the addition of adenosine monophosphate (AMP) or uridine monophosphate (UMP) to a protein, resulting in modifications known as AMPylation and UMPylation.</text>
</comment>
<dbReference type="EC" id="2.7.7.108" evidence="8"/>
<comment type="catalytic activity">
    <reaction evidence="8">
        <text>L-tyrosyl-[protein] + UTP = O-(5'-uridylyl)-L-tyrosyl-[protein] + diphosphate</text>
        <dbReference type="Rhea" id="RHEA:83887"/>
        <dbReference type="Rhea" id="RHEA-COMP:10136"/>
        <dbReference type="Rhea" id="RHEA-COMP:20238"/>
        <dbReference type="ChEBI" id="CHEBI:33019"/>
        <dbReference type="ChEBI" id="CHEBI:46398"/>
        <dbReference type="ChEBI" id="CHEBI:46858"/>
        <dbReference type="ChEBI" id="CHEBI:90602"/>
    </reaction>
</comment>
<gene>
    <name evidence="8" type="primary">ydiU</name>
    <name evidence="8" type="synonym">selO</name>
    <name evidence="9" type="ORF">AT705_12740</name>
</gene>
<dbReference type="GO" id="GO:0005524">
    <property type="term" value="F:ATP binding"/>
    <property type="evidence" value="ECO:0007669"/>
    <property type="project" value="UniProtKB-UniRule"/>
</dbReference>
<comment type="catalytic activity">
    <reaction evidence="8">
        <text>L-seryl-[protein] + UTP = O-(5'-uridylyl)-L-seryl-[protein] + diphosphate</text>
        <dbReference type="Rhea" id="RHEA:64604"/>
        <dbReference type="Rhea" id="RHEA-COMP:9863"/>
        <dbReference type="Rhea" id="RHEA-COMP:16635"/>
        <dbReference type="ChEBI" id="CHEBI:29999"/>
        <dbReference type="ChEBI" id="CHEBI:33019"/>
        <dbReference type="ChEBI" id="CHEBI:46398"/>
        <dbReference type="ChEBI" id="CHEBI:156051"/>
    </reaction>
</comment>
<dbReference type="GO" id="GO:0030145">
    <property type="term" value="F:manganese ion binding"/>
    <property type="evidence" value="ECO:0007669"/>
    <property type="project" value="UniProtKB-UniRule"/>
</dbReference>
<feature type="binding site" evidence="8">
    <location>
        <position position="84"/>
    </location>
    <ligand>
        <name>ATP</name>
        <dbReference type="ChEBI" id="CHEBI:30616"/>
    </ligand>
</feature>
<evidence type="ECO:0000256" key="2">
    <source>
        <dbReference type="ARBA" id="ARBA00022679"/>
    </source>
</evidence>
<evidence type="ECO:0000256" key="6">
    <source>
        <dbReference type="ARBA" id="ARBA00022840"/>
    </source>
</evidence>
<evidence type="ECO:0000313" key="9">
    <source>
        <dbReference type="EMBL" id="ALU43732.1"/>
    </source>
</evidence>
<dbReference type="HAMAP" id="MF_00692">
    <property type="entry name" value="SelO"/>
    <property type="match status" value="1"/>
</dbReference>
<feature type="binding site" evidence="8">
    <location>
        <position position="255"/>
    </location>
    <ligand>
        <name>ATP</name>
        <dbReference type="ChEBI" id="CHEBI:30616"/>
    </ligand>
</feature>
<feature type="binding site" evidence="8">
    <location>
        <position position="85"/>
    </location>
    <ligand>
        <name>ATP</name>
        <dbReference type="ChEBI" id="CHEBI:30616"/>
    </ligand>
</feature>
<evidence type="ECO:0000256" key="7">
    <source>
        <dbReference type="ARBA" id="ARBA00022842"/>
    </source>
</evidence>
<dbReference type="Proteomes" id="UP000069015">
    <property type="component" value="Chromosome 1"/>
</dbReference>
<proteinExistence type="inferred from homology"/>
<keyword evidence="5 8" id="KW-0547">Nucleotide-binding</keyword>
<keyword evidence="7 8" id="KW-0460">Magnesium</keyword>
<keyword evidence="4 8" id="KW-0479">Metal-binding</keyword>
<comment type="cofactor">
    <cofactor evidence="8">
        <name>Mg(2+)</name>
        <dbReference type="ChEBI" id="CHEBI:18420"/>
    </cofactor>
    <cofactor evidence="8">
        <name>Mn(2+)</name>
        <dbReference type="ChEBI" id="CHEBI:29035"/>
    </cofactor>
</comment>
<keyword evidence="3 8" id="KW-0548">Nucleotidyltransferase</keyword>
<feature type="binding site" evidence="8">
    <location>
        <position position="117"/>
    </location>
    <ligand>
        <name>ATP</name>
        <dbReference type="ChEBI" id="CHEBI:30616"/>
    </ligand>
</feature>
<keyword evidence="8" id="KW-0464">Manganese</keyword>
<dbReference type="EC" id="2.7.7.-" evidence="8"/>
<feature type="binding site" evidence="8">
    <location>
        <position position="255"/>
    </location>
    <ligand>
        <name>Mg(2+)</name>
        <dbReference type="ChEBI" id="CHEBI:18420"/>
    </ligand>
</feature>
<accession>A0A0U2X6U7</accession>
<evidence type="ECO:0000256" key="4">
    <source>
        <dbReference type="ARBA" id="ARBA00022723"/>
    </source>
</evidence>
<evidence type="ECO:0000256" key="3">
    <source>
        <dbReference type="ARBA" id="ARBA00022695"/>
    </source>
</evidence>
<comment type="similarity">
    <text evidence="1 8">Belongs to the SELO family.</text>
</comment>